<dbReference type="SUPFAM" id="SSF53335">
    <property type="entry name" value="S-adenosyl-L-methionine-dependent methyltransferases"/>
    <property type="match status" value="1"/>
</dbReference>
<dbReference type="PANTHER" id="PTHR43046">
    <property type="entry name" value="GDP-MANNOSE MANNOSYL HYDROLASE"/>
    <property type="match status" value="1"/>
</dbReference>
<reference evidence="6" key="1">
    <citation type="journal article" date="2019" name="Int. J. Syst. Evol. Microbiol.">
        <title>The Global Catalogue of Microorganisms (GCM) 10K type strain sequencing project: providing services to taxonomists for standard genome sequencing and annotation.</title>
        <authorList>
            <consortium name="The Broad Institute Genomics Platform"/>
            <consortium name="The Broad Institute Genome Sequencing Center for Infectious Disease"/>
            <person name="Wu L."/>
            <person name="Ma J."/>
        </authorList>
    </citation>
    <scope>NUCLEOTIDE SEQUENCE [LARGE SCALE GENOMIC DNA]</scope>
    <source>
        <strain evidence="6">CGMCC 4.7177</strain>
    </source>
</reference>
<dbReference type="Gene3D" id="3.90.79.10">
    <property type="entry name" value="Nucleoside Triphosphate Pyrophosphohydrolase"/>
    <property type="match status" value="1"/>
</dbReference>
<gene>
    <name evidence="5" type="ORF">ACFPIH_53020</name>
</gene>
<evidence type="ECO:0000259" key="4">
    <source>
        <dbReference type="PROSITE" id="PS51462"/>
    </source>
</evidence>
<dbReference type="PANTHER" id="PTHR43046:SF14">
    <property type="entry name" value="MUTT_NUDIX FAMILY PROTEIN"/>
    <property type="match status" value="1"/>
</dbReference>
<dbReference type="InterPro" id="IPR020476">
    <property type="entry name" value="Nudix_hydrolase"/>
</dbReference>
<evidence type="ECO:0000256" key="1">
    <source>
        <dbReference type="ARBA" id="ARBA00001946"/>
    </source>
</evidence>
<dbReference type="SUPFAM" id="SSF55811">
    <property type="entry name" value="Nudix"/>
    <property type="match status" value="1"/>
</dbReference>
<dbReference type="InterPro" id="IPR020084">
    <property type="entry name" value="NUDIX_hydrolase_CS"/>
</dbReference>
<protein>
    <submittedName>
        <fullName evidence="5">NUDIX domain-containing protein</fullName>
    </submittedName>
</protein>
<evidence type="ECO:0000313" key="6">
    <source>
        <dbReference type="Proteomes" id="UP001595839"/>
    </source>
</evidence>
<evidence type="ECO:0000256" key="3">
    <source>
        <dbReference type="ARBA" id="ARBA00022801"/>
    </source>
</evidence>
<sequence>MPQIPSPDDSESCVGRDSPEFVNTAAWQAYAAHHLRRGTVLADAERIDWGFPGAGPDEEFLGELGGRRVLDLGCGTGRQAARLVRAYGATVDGVDSAPGQIERARARYGSLPGLRLLHADAVDHLRSSEPYDVIYSVNAFPYVDPRRLLPALATALTPGGTLCFSVLHTNSRGDGPTSEIVARPEILRFAGGGEATVRMWVLATDVWEGLLAEHGLHIERVESVTAPADRTNPASYRVFRARRPLRISTRPRTARPPVAHAAIGVGAILYGPRGLLLGRHRRGTWELPGGTVEPGESLEETVVRELREETGLLAEPSDVRLLGHSLDRVEGVVRMTVGAVVERWRGEPGDQPGESVGDWRWYPLDRLPPALFVCSAQSLTAWRPDLPIDHAPVRFTAYAPAPGAPE</sequence>
<comment type="cofactor">
    <cofactor evidence="1">
        <name>Mg(2+)</name>
        <dbReference type="ChEBI" id="CHEBI:18420"/>
    </cofactor>
</comment>
<proteinExistence type="inferred from homology"/>
<dbReference type="InterPro" id="IPR041698">
    <property type="entry name" value="Methyltransf_25"/>
</dbReference>
<dbReference type="RefSeq" id="WP_381168946.1">
    <property type="nucleotide sequence ID" value="NZ_JBHSFK010000066.1"/>
</dbReference>
<dbReference type="PROSITE" id="PS00893">
    <property type="entry name" value="NUDIX_BOX"/>
    <property type="match status" value="1"/>
</dbReference>
<evidence type="ECO:0000313" key="5">
    <source>
        <dbReference type="EMBL" id="MFC4508030.1"/>
    </source>
</evidence>
<feature type="domain" description="Nudix hydrolase" evidence="4">
    <location>
        <begin position="258"/>
        <end position="385"/>
    </location>
</feature>
<keyword evidence="6" id="KW-1185">Reference proteome</keyword>
<dbReference type="Proteomes" id="UP001595839">
    <property type="component" value="Unassembled WGS sequence"/>
</dbReference>
<accession>A0ABV9B6Z7</accession>
<dbReference type="Gene3D" id="3.40.50.150">
    <property type="entry name" value="Vaccinia Virus protein VP39"/>
    <property type="match status" value="1"/>
</dbReference>
<dbReference type="EMBL" id="JBHSFK010000066">
    <property type="protein sequence ID" value="MFC4508030.1"/>
    <property type="molecule type" value="Genomic_DNA"/>
</dbReference>
<keyword evidence="3" id="KW-0378">Hydrolase</keyword>
<comment type="caution">
    <text evidence="5">The sequence shown here is derived from an EMBL/GenBank/DDBJ whole genome shotgun (WGS) entry which is preliminary data.</text>
</comment>
<evidence type="ECO:0000256" key="2">
    <source>
        <dbReference type="ARBA" id="ARBA00005582"/>
    </source>
</evidence>
<dbReference type="PROSITE" id="PS51462">
    <property type="entry name" value="NUDIX"/>
    <property type="match status" value="1"/>
</dbReference>
<name>A0ABV9B6Z7_9ACTN</name>
<dbReference type="CDD" id="cd04678">
    <property type="entry name" value="NUDIX_MTH2_Nudt15"/>
    <property type="match status" value="1"/>
</dbReference>
<dbReference type="InterPro" id="IPR015797">
    <property type="entry name" value="NUDIX_hydrolase-like_dom_sf"/>
</dbReference>
<dbReference type="PRINTS" id="PR00502">
    <property type="entry name" value="NUDIXFAMILY"/>
</dbReference>
<dbReference type="Pfam" id="PF00293">
    <property type="entry name" value="NUDIX"/>
    <property type="match status" value="1"/>
</dbReference>
<dbReference type="InterPro" id="IPR029063">
    <property type="entry name" value="SAM-dependent_MTases_sf"/>
</dbReference>
<comment type="similarity">
    <text evidence="2">Belongs to the Nudix hydrolase family.</text>
</comment>
<dbReference type="CDD" id="cd02440">
    <property type="entry name" value="AdoMet_MTases"/>
    <property type="match status" value="1"/>
</dbReference>
<dbReference type="InterPro" id="IPR000086">
    <property type="entry name" value="NUDIX_hydrolase_dom"/>
</dbReference>
<dbReference type="Pfam" id="PF13649">
    <property type="entry name" value="Methyltransf_25"/>
    <property type="match status" value="1"/>
</dbReference>
<organism evidence="5 6">
    <name type="scientific">Streptomyces vulcanius</name>
    <dbReference type="NCBI Taxonomy" id="1441876"/>
    <lineage>
        <taxon>Bacteria</taxon>
        <taxon>Bacillati</taxon>
        <taxon>Actinomycetota</taxon>
        <taxon>Actinomycetes</taxon>
        <taxon>Kitasatosporales</taxon>
        <taxon>Streptomycetaceae</taxon>
        <taxon>Streptomyces</taxon>
    </lineage>
</organism>